<gene>
    <name evidence="2" type="ORF">PFI31113_03832</name>
</gene>
<sequence length="544" mass="59970">MPRIVDIHGQPIQTGKLKEPQTARAAAHRPTADYLVRGLTPARLNTLLQNADQGQLGAVADLYEEMEERDGHISAEMSKRKRAVASLDYCIEAPRNADATEKNNTAWLSEVIQDIPDLEDVLLDMADAIGKGYALSEITWHRVQDVWLPRMIEQRPQNWFMTPATNRNELRLIDVSGQGEPLRPFTWICHTHRAKSGYIARGALHRMLVWPFIFKNFAVRDLMEFLEIFGIPIRVGKYPAGATLEERNSLLSALVQMGHNAAGIMPDEMSVDFEEAASGSADAFMTMIDFCERTESKLILGATLTSQADRGSNTHALGNVHNDVRLDLRNSDAKQLQATLKRDLIYPMLVLNGRAPGNARRLPSLKFDIQQPEDLKAYADALPKLARGGMRIPQAWAHSKLRIPMPENDEAILNPPTHDAEDDASRDEDSPAPTSRAGTVRRSDGCPVHVAALSDPRRKTDAPEPDALDALAQLGMAEWEPAMTRMLAPLMAELDAAIDGGQSLEQFREKLAALTSAMRVDTLATPLARAAFMAGLMGDAGAET</sequence>
<reference evidence="2 3" key="1">
    <citation type="submission" date="2019-08" db="EMBL/GenBank/DDBJ databases">
        <authorList>
            <person name="Peeters C."/>
        </authorList>
    </citation>
    <scope>NUCLEOTIDE SEQUENCE [LARGE SCALE GENOMIC DNA]</scope>
    <source>
        <strain evidence="2 3">LMG 31113</strain>
    </source>
</reference>
<accession>A0A5E4XGQ5</accession>
<dbReference type="Pfam" id="PF06074">
    <property type="entry name" value="Portal_Mu"/>
    <property type="match status" value="1"/>
</dbReference>
<proteinExistence type="predicted"/>
<dbReference type="InterPro" id="IPR009279">
    <property type="entry name" value="Portal_Mu"/>
</dbReference>
<evidence type="ECO:0000313" key="3">
    <source>
        <dbReference type="Proteomes" id="UP000382577"/>
    </source>
</evidence>
<dbReference type="OrthoDB" id="9802690at2"/>
<name>A0A5E4XGQ5_9BURK</name>
<dbReference type="Proteomes" id="UP000382577">
    <property type="component" value="Unassembled WGS sequence"/>
</dbReference>
<protein>
    <submittedName>
        <fullName evidence="2">Mu-like prophage FluMu protein gp29</fullName>
    </submittedName>
</protein>
<feature type="region of interest" description="Disordered" evidence="1">
    <location>
        <begin position="1"/>
        <end position="22"/>
    </location>
</feature>
<dbReference type="AlphaFoldDB" id="A0A5E4XGQ5"/>
<evidence type="ECO:0000256" key="1">
    <source>
        <dbReference type="SAM" id="MobiDB-lite"/>
    </source>
</evidence>
<organism evidence="2 3">
    <name type="scientific">Pandoraea fibrosis</name>
    <dbReference type="NCBI Taxonomy" id="1891094"/>
    <lineage>
        <taxon>Bacteria</taxon>
        <taxon>Pseudomonadati</taxon>
        <taxon>Pseudomonadota</taxon>
        <taxon>Betaproteobacteria</taxon>
        <taxon>Burkholderiales</taxon>
        <taxon>Burkholderiaceae</taxon>
        <taxon>Pandoraea</taxon>
    </lineage>
</organism>
<dbReference type="RefSeq" id="WP_150600519.1">
    <property type="nucleotide sequence ID" value="NZ_CABPRW010000009.1"/>
</dbReference>
<evidence type="ECO:0000313" key="2">
    <source>
        <dbReference type="EMBL" id="VVE35348.1"/>
    </source>
</evidence>
<dbReference type="EMBL" id="CABPRW010000009">
    <property type="protein sequence ID" value="VVE35348.1"/>
    <property type="molecule type" value="Genomic_DNA"/>
</dbReference>
<feature type="region of interest" description="Disordered" evidence="1">
    <location>
        <begin position="408"/>
        <end position="447"/>
    </location>
</feature>